<dbReference type="InterPro" id="IPR050124">
    <property type="entry name" value="tRNA_CCA-adding_enzyme"/>
</dbReference>
<evidence type="ECO:0000256" key="7">
    <source>
        <dbReference type="ARBA" id="ARBA00022801"/>
    </source>
</evidence>
<dbReference type="Gene3D" id="3.30.460.10">
    <property type="entry name" value="Beta Polymerase, domain 2"/>
    <property type="match status" value="1"/>
</dbReference>
<keyword evidence="2 11" id="KW-0819">tRNA processing</keyword>
<reference evidence="13 14" key="1">
    <citation type="journal article" date="2019" name="Int. J. Syst. Evol. Microbiol.">
        <title>The Global Catalogue of Microorganisms (GCM) 10K type strain sequencing project: providing services to taxonomists for standard genome sequencing and annotation.</title>
        <authorList>
            <consortium name="The Broad Institute Genomics Platform"/>
            <consortium name="The Broad Institute Genome Sequencing Center for Infectious Disease"/>
            <person name="Wu L."/>
            <person name="Ma J."/>
        </authorList>
    </citation>
    <scope>NUCLEOTIDE SEQUENCE [LARGE SCALE GENOMIC DNA]</scope>
    <source>
        <strain evidence="13 14">JCM 16242</strain>
    </source>
</reference>
<keyword evidence="3 11" id="KW-0548">Nucleotidyltransferase</keyword>
<comment type="similarity">
    <text evidence="11">Belongs to the tRNA nucleotidyltransferase/poly(A) polymerase family. Bacterial CCA-adding enzyme type 1 subfamily.</text>
</comment>
<feature type="binding site" evidence="11">
    <location>
        <position position="150"/>
    </location>
    <ligand>
        <name>CTP</name>
        <dbReference type="ChEBI" id="CHEBI:37563"/>
    </ligand>
</feature>
<accession>A0ABN0UG73</accession>
<name>A0ABN0UG73_9GAMM</name>
<feature type="binding site" evidence="11">
    <location>
        <position position="150"/>
    </location>
    <ligand>
        <name>ATP</name>
        <dbReference type="ChEBI" id="CHEBI:30616"/>
    </ligand>
</feature>
<evidence type="ECO:0000313" key="14">
    <source>
        <dbReference type="Proteomes" id="UP001500657"/>
    </source>
</evidence>
<keyword evidence="8 11" id="KW-0067">ATP-binding</keyword>
<feature type="binding site" evidence="11">
    <location>
        <position position="21"/>
    </location>
    <ligand>
        <name>ATP</name>
        <dbReference type="ChEBI" id="CHEBI:30616"/>
    </ligand>
</feature>
<evidence type="ECO:0000259" key="12">
    <source>
        <dbReference type="PROSITE" id="PS51831"/>
    </source>
</evidence>
<comment type="cofactor">
    <cofactor evidence="11">
        <name>Mg(2+)</name>
        <dbReference type="ChEBI" id="CHEBI:18420"/>
    </cofactor>
    <text evidence="11">Magnesium is required for nucleotidyltransferase activity.</text>
</comment>
<dbReference type="InterPro" id="IPR012006">
    <property type="entry name" value="CCA_bact"/>
</dbReference>
<comment type="caution">
    <text evidence="13">The sequence shown here is derived from an EMBL/GenBank/DDBJ whole genome shotgun (WGS) entry which is preliminary data.</text>
</comment>
<dbReference type="InterPro" id="IPR043519">
    <property type="entry name" value="NT_sf"/>
</dbReference>
<evidence type="ECO:0000256" key="6">
    <source>
        <dbReference type="ARBA" id="ARBA00022800"/>
    </source>
</evidence>
<keyword evidence="1 11" id="KW-0808">Transferase</keyword>
<dbReference type="EC" id="3.1.3.-" evidence="11"/>
<proteinExistence type="inferred from homology"/>
<evidence type="ECO:0000256" key="4">
    <source>
        <dbReference type="ARBA" id="ARBA00022723"/>
    </source>
</evidence>
<keyword evidence="10 11" id="KW-0694">RNA-binding</keyword>
<dbReference type="InterPro" id="IPR032828">
    <property type="entry name" value="PolyA_RNA-bd"/>
</dbReference>
<dbReference type="EC" id="2.7.7.72" evidence="11"/>
<dbReference type="PANTHER" id="PTHR47545">
    <property type="entry name" value="MULTIFUNCTIONAL CCA PROTEIN"/>
    <property type="match status" value="1"/>
</dbReference>
<gene>
    <name evidence="11" type="primary">cca</name>
    <name evidence="13" type="ORF">GCM10009126_13670</name>
</gene>
<dbReference type="Proteomes" id="UP001500657">
    <property type="component" value="Unassembled WGS sequence"/>
</dbReference>
<feature type="binding site" evidence="11">
    <location>
        <position position="153"/>
    </location>
    <ligand>
        <name>ATP</name>
        <dbReference type="ChEBI" id="CHEBI:30616"/>
    </ligand>
</feature>
<keyword evidence="6 11" id="KW-0692">RNA repair</keyword>
<dbReference type="InterPro" id="IPR006674">
    <property type="entry name" value="HD_domain"/>
</dbReference>
<dbReference type="SUPFAM" id="SSF81301">
    <property type="entry name" value="Nucleotidyltransferase"/>
    <property type="match status" value="1"/>
</dbReference>
<evidence type="ECO:0000256" key="2">
    <source>
        <dbReference type="ARBA" id="ARBA00022694"/>
    </source>
</evidence>
<dbReference type="Pfam" id="PF12627">
    <property type="entry name" value="PolyA_pol_RNAbd"/>
    <property type="match status" value="1"/>
</dbReference>
<organism evidence="13 14">
    <name type="scientific">Rhodanobacter caeni</name>
    <dbReference type="NCBI Taxonomy" id="657654"/>
    <lineage>
        <taxon>Bacteria</taxon>
        <taxon>Pseudomonadati</taxon>
        <taxon>Pseudomonadota</taxon>
        <taxon>Gammaproteobacteria</taxon>
        <taxon>Lysobacterales</taxon>
        <taxon>Rhodanobacteraceae</taxon>
        <taxon>Rhodanobacter</taxon>
    </lineage>
</organism>
<sequence>MTTRTHGTGLDRAMRIYLVGGAVRDALLGRPVVDHDHVVVGATPDDMLALGFRPVGKDFPVFLHPDTGEEYALARTERKTGRGYHGFVFQADATVTLEQDLARRDLTINAIARDAHGTLTDPFNGVRDIEARVLRHVSPAFVEDPVRVLRVARFAARFAPLGFSVAAETMELMRQMVRDGEVDHLVPERVWAETRKALTEPQPSAFLRVLREAGALRVLFPEVDALYGVPQRAEFHPEVDTGVHVEMVLDAAAALAPGNDLVGFCALTHDLGKALTPADTLPRHIGHEQRGVAPLRQLAARLKVPTEHAALAEAVCREHLNVHRAFELKPATVARLLTSLDALRRPARLEVFLAACMADKRGRLGHQNDAYPQADYLREACAAAAAVKAAGFVAQGLGGPAIGAAMERARIEAIAAVKTKHPAS</sequence>
<keyword evidence="11" id="KW-0533">Nickel</keyword>
<comment type="miscellaneous">
    <text evidence="11">A single active site specifically recognizes both ATP and CTP and is responsible for their addition.</text>
</comment>
<feature type="binding site" evidence="11">
    <location>
        <position position="21"/>
    </location>
    <ligand>
        <name>CTP</name>
        <dbReference type="ChEBI" id="CHEBI:37563"/>
    </ligand>
</feature>
<evidence type="ECO:0000313" key="13">
    <source>
        <dbReference type="EMBL" id="GAA0249470.1"/>
    </source>
</evidence>
<dbReference type="NCBIfam" id="NF008137">
    <property type="entry name" value="PRK10885.1"/>
    <property type="match status" value="1"/>
</dbReference>
<feature type="binding site" evidence="11">
    <location>
        <position position="34"/>
    </location>
    <ligand>
        <name>Mg(2+)</name>
        <dbReference type="ChEBI" id="CHEBI:18420"/>
    </ligand>
</feature>
<evidence type="ECO:0000256" key="11">
    <source>
        <dbReference type="HAMAP-Rule" id="MF_01261"/>
    </source>
</evidence>
<keyword evidence="9 11" id="KW-0460">Magnesium</keyword>
<dbReference type="HAMAP" id="MF_01262">
    <property type="entry name" value="CCA_bact_type2"/>
    <property type="match status" value="1"/>
</dbReference>
<comment type="catalytic activity">
    <reaction evidence="11">
        <text>a tRNA with a 3' CCA end + 2 CTP + ATP = a tRNA with a 3' CCACCA end + 3 diphosphate</text>
        <dbReference type="Rhea" id="RHEA:76235"/>
        <dbReference type="Rhea" id="RHEA-COMP:10468"/>
        <dbReference type="Rhea" id="RHEA-COMP:18655"/>
        <dbReference type="ChEBI" id="CHEBI:30616"/>
        <dbReference type="ChEBI" id="CHEBI:33019"/>
        <dbReference type="ChEBI" id="CHEBI:37563"/>
        <dbReference type="ChEBI" id="CHEBI:83071"/>
        <dbReference type="ChEBI" id="CHEBI:195187"/>
    </reaction>
</comment>
<keyword evidence="11" id="KW-0511">Multifunctional enzyme</keyword>
<evidence type="ECO:0000256" key="10">
    <source>
        <dbReference type="ARBA" id="ARBA00022884"/>
    </source>
</evidence>
<dbReference type="PANTHER" id="PTHR47545:SF1">
    <property type="entry name" value="MULTIFUNCTIONAL CCA PROTEIN"/>
    <property type="match status" value="1"/>
</dbReference>
<feature type="binding site" evidence="11">
    <location>
        <position position="24"/>
    </location>
    <ligand>
        <name>ATP</name>
        <dbReference type="ChEBI" id="CHEBI:30616"/>
    </ligand>
</feature>
<dbReference type="Pfam" id="PF01966">
    <property type="entry name" value="HD"/>
    <property type="match status" value="1"/>
</dbReference>
<comment type="cofactor">
    <cofactor evidence="11">
        <name>Ni(2+)</name>
        <dbReference type="ChEBI" id="CHEBI:49786"/>
    </cofactor>
    <text evidence="11">Nickel for phosphatase activity.</text>
</comment>
<dbReference type="PROSITE" id="PS51831">
    <property type="entry name" value="HD"/>
    <property type="match status" value="1"/>
</dbReference>
<feature type="binding site" evidence="11">
    <location>
        <position position="104"/>
    </location>
    <ligand>
        <name>CTP</name>
        <dbReference type="ChEBI" id="CHEBI:37563"/>
    </ligand>
</feature>
<keyword evidence="14" id="KW-1185">Reference proteome</keyword>
<feature type="binding site" evidence="11">
    <location>
        <position position="153"/>
    </location>
    <ligand>
        <name>CTP</name>
        <dbReference type="ChEBI" id="CHEBI:37563"/>
    </ligand>
</feature>
<dbReference type="EMBL" id="BAAAFO010000002">
    <property type="protein sequence ID" value="GAA0249470.1"/>
    <property type="molecule type" value="Genomic_DNA"/>
</dbReference>
<feature type="domain" description="HD" evidence="12">
    <location>
        <begin position="241"/>
        <end position="343"/>
    </location>
</feature>
<evidence type="ECO:0000256" key="3">
    <source>
        <dbReference type="ARBA" id="ARBA00022695"/>
    </source>
</evidence>
<comment type="function">
    <text evidence="11">Catalyzes the addition and repair of the essential 3'-terminal CCA sequence in tRNAs without using a nucleic acid template. Adds these three nucleotides in the order of C, C, and A to the tRNA nucleotide-73, using CTP and ATP as substrates and producing inorganic pyrophosphate. tRNA 3'-terminal CCA addition is required both for tRNA processing and repair. Also involved in tRNA surveillance by mediating tandem CCA addition to generate a CCACCA at the 3' terminus of unstable tRNAs. While stable tRNAs receive only 3'-terminal CCA, unstable tRNAs are marked with CCACCA and rapidly degraded.</text>
</comment>
<dbReference type="InterPro" id="IPR002646">
    <property type="entry name" value="PolA_pol_head_dom"/>
</dbReference>
<dbReference type="Pfam" id="PF01743">
    <property type="entry name" value="PolyA_pol"/>
    <property type="match status" value="1"/>
</dbReference>
<feature type="binding site" evidence="11">
    <location>
        <position position="36"/>
    </location>
    <ligand>
        <name>Mg(2+)</name>
        <dbReference type="ChEBI" id="CHEBI:18420"/>
    </ligand>
</feature>
<dbReference type="HAMAP" id="MF_01261">
    <property type="entry name" value="CCA_bact_type1"/>
    <property type="match status" value="1"/>
</dbReference>
<keyword evidence="5 11" id="KW-0547">Nucleotide-binding</keyword>
<feature type="binding site" evidence="11">
    <location>
        <position position="24"/>
    </location>
    <ligand>
        <name>CTP</name>
        <dbReference type="ChEBI" id="CHEBI:37563"/>
    </ligand>
</feature>
<evidence type="ECO:0000256" key="1">
    <source>
        <dbReference type="ARBA" id="ARBA00022679"/>
    </source>
</evidence>
<feature type="binding site" evidence="11">
    <location>
        <position position="104"/>
    </location>
    <ligand>
        <name>ATP</name>
        <dbReference type="ChEBI" id="CHEBI:30616"/>
    </ligand>
</feature>
<keyword evidence="7 11" id="KW-0378">Hydrolase</keyword>
<dbReference type="SUPFAM" id="SSF81891">
    <property type="entry name" value="Poly A polymerase C-terminal region-like"/>
    <property type="match status" value="1"/>
</dbReference>
<protein>
    <recommendedName>
        <fullName evidence="11">Multifunctional CCA protein</fullName>
    </recommendedName>
    <domain>
        <recommendedName>
            <fullName evidence="11">CCA-adding enzyme</fullName>
            <ecNumber evidence="11">2.7.7.72</ecNumber>
        </recommendedName>
        <alternativeName>
            <fullName evidence="11">CCA tRNA nucleotidyltransferase</fullName>
        </alternativeName>
        <alternativeName>
            <fullName evidence="11">tRNA CCA-pyrophosphorylase</fullName>
        </alternativeName>
        <alternativeName>
            <fullName evidence="11">tRNA adenylyl-/cytidylyl-transferase</fullName>
        </alternativeName>
        <alternativeName>
            <fullName evidence="11">tRNA nucleotidyltransferase</fullName>
        </alternativeName>
        <alternativeName>
            <fullName evidence="11">tRNA-NT</fullName>
        </alternativeName>
    </domain>
    <domain>
        <recommendedName>
            <fullName evidence="11">2'-nucleotidase</fullName>
            <ecNumber evidence="11">3.1.3.-</ecNumber>
        </recommendedName>
    </domain>
    <domain>
        <recommendedName>
            <fullName evidence="11">2',3'-cyclic phosphodiesterase</fullName>
            <ecNumber evidence="11">3.1.4.-</ecNumber>
        </recommendedName>
    </domain>
    <domain>
        <recommendedName>
            <fullName evidence="11">Phosphatase</fullName>
        </recommendedName>
    </domain>
</protein>
<comment type="catalytic activity">
    <reaction evidence="11">
        <text>a tRNA precursor + 2 CTP + ATP = a tRNA with a 3' CCA end + 3 diphosphate</text>
        <dbReference type="Rhea" id="RHEA:14433"/>
        <dbReference type="Rhea" id="RHEA-COMP:10465"/>
        <dbReference type="Rhea" id="RHEA-COMP:10468"/>
        <dbReference type="ChEBI" id="CHEBI:30616"/>
        <dbReference type="ChEBI" id="CHEBI:33019"/>
        <dbReference type="ChEBI" id="CHEBI:37563"/>
        <dbReference type="ChEBI" id="CHEBI:74896"/>
        <dbReference type="ChEBI" id="CHEBI:83071"/>
        <dbReference type="EC" id="2.7.7.72"/>
    </reaction>
</comment>
<keyword evidence="4 11" id="KW-0479">Metal-binding</keyword>
<comment type="subunit">
    <text evidence="11">Monomer. Can also form homodimers and oligomers.</text>
</comment>
<comment type="domain">
    <text evidence="11">Comprises two domains: an N-terminal domain containing the nucleotidyltransferase activity and a C-terminal HD domain associated with both phosphodiesterase and phosphatase activities.</text>
</comment>
<evidence type="ECO:0000256" key="9">
    <source>
        <dbReference type="ARBA" id="ARBA00022842"/>
    </source>
</evidence>
<evidence type="ECO:0000256" key="5">
    <source>
        <dbReference type="ARBA" id="ARBA00022741"/>
    </source>
</evidence>
<dbReference type="EC" id="3.1.4.-" evidence="11"/>
<evidence type="ECO:0000256" key="8">
    <source>
        <dbReference type="ARBA" id="ARBA00022840"/>
    </source>
</evidence>
<dbReference type="PIRSF" id="PIRSF000813">
    <property type="entry name" value="CCA_bact"/>
    <property type="match status" value="1"/>
</dbReference>
<dbReference type="Gene3D" id="1.10.3090.10">
    <property type="entry name" value="cca-adding enzyme, domain 2"/>
    <property type="match status" value="1"/>
</dbReference>